<dbReference type="Pfam" id="PF02515">
    <property type="entry name" value="CoA_transf_3"/>
    <property type="match status" value="1"/>
</dbReference>
<dbReference type="PANTHER" id="PTHR48207:SF3">
    <property type="entry name" value="SUCCINATE--HYDROXYMETHYLGLUTARATE COA-TRANSFERASE"/>
    <property type="match status" value="1"/>
</dbReference>
<protein>
    <recommendedName>
        <fullName evidence="5">Formyl-CoA transferase</fullName>
    </recommendedName>
</protein>
<sequence>MSDGQGNGLENHDGRSELPLSDVRVLDLTGSYAGPTATMLLADMGASVIKVEDPHGDDTRRWGPPFVNGASTWFLSANRNKRGVCLDLKTPEGAEFLHQLLATSDVLITSFNPAKLDRLGLSPDAVTQRHPDLVYCLISGFGLDGPDSALSGYDLIAQARSGLMSVTGPSPDSPQRVSTALSDSVAGLVASFAIACAVYRQRRTGLGDVVDISLLDSALFLMAPRVAAFLAGAEEPRPCGATDSVLTPYQSFATKDRPIVVAAGNDLMWQRLCSVLGDDALGADPELASTEGRQRNRPKVINAIAEHLVRRPAADWLARFAKVGVPSSAIHTLTEVVHDPQLEYRESIIKADHPTAGPTEMVGPPWRLLSHPSRDIRLPAPGLGEHTDDVLAELSRDGLGRGLLHPNGEHPTPQPRD</sequence>
<reference evidence="4" key="1">
    <citation type="submission" date="2016-09" db="EMBL/GenBank/DDBJ databases">
        <authorList>
            <person name="Greninger A.L."/>
            <person name="Jerome K.R."/>
            <person name="Mcnair B."/>
            <person name="Wallis C."/>
            <person name="Fang F."/>
        </authorList>
    </citation>
    <scope>NUCLEOTIDE SEQUENCE [LARGE SCALE GENOMIC DNA]</scope>
    <source>
        <strain evidence="4">M7</strain>
    </source>
</reference>
<proteinExistence type="predicted"/>
<organism evidence="3 4">
    <name type="scientific">Mycolicibacterium holsaticum</name>
    <dbReference type="NCBI Taxonomy" id="152142"/>
    <lineage>
        <taxon>Bacteria</taxon>
        <taxon>Bacillati</taxon>
        <taxon>Actinomycetota</taxon>
        <taxon>Actinomycetes</taxon>
        <taxon>Mycobacteriales</taxon>
        <taxon>Mycobacteriaceae</taxon>
        <taxon>Mycolicibacterium</taxon>
    </lineage>
</organism>
<dbReference type="EMBL" id="MIGZ01000041">
    <property type="protein sequence ID" value="ODQ94370.1"/>
    <property type="molecule type" value="Genomic_DNA"/>
</dbReference>
<dbReference type="InterPro" id="IPR044855">
    <property type="entry name" value="CoA-Trfase_III_dom3_sf"/>
</dbReference>
<dbReference type="GO" id="GO:0008410">
    <property type="term" value="F:CoA-transferase activity"/>
    <property type="evidence" value="ECO:0007669"/>
    <property type="project" value="TreeGrafter"/>
</dbReference>
<feature type="region of interest" description="Disordered" evidence="2">
    <location>
        <begin position="395"/>
        <end position="417"/>
    </location>
</feature>
<evidence type="ECO:0000313" key="4">
    <source>
        <dbReference type="Proteomes" id="UP000094243"/>
    </source>
</evidence>
<dbReference type="Proteomes" id="UP000094243">
    <property type="component" value="Unassembled WGS sequence"/>
</dbReference>
<comment type="caution">
    <text evidence="3">The sequence shown here is derived from an EMBL/GenBank/DDBJ whole genome shotgun (WGS) entry which is preliminary data.</text>
</comment>
<evidence type="ECO:0000256" key="1">
    <source>
        <dbReference type="ARBA" id="ARBA00022679"/>
    </source>
</evidence>
<dbReference type="Gene3D" id="3.30.1540.10">
    <property type="entry name" value="formyl-coa transferase, domain 3"/>
    <property type="match status" value="1"/>
</dbReference>
<dbReference type="SUPFAM" id="SSF89796">
    <property type="entry name" value="CoA-transferase family III (CaiB/BaiF)"/>
    <property type="match status" value="1"/>
</dbReference>
<evidence type="ECO:0000313" key="3">
    <source>
        <dbReference type="EMBL" id="ODQ94370.1"/>
    </source>
</evidence>
<evidence type="ECO:0008006" key="5">
    <source>
        <dbReference type="Google" id="ProtNLM"/>
    </source>
</evidence>
<dbReference type="OrthoDB" id="9797653at2"/>
<accession>A0A1E3RWZ1</accession>
<dbReference type="AlphaFoldDB" id="A0A1E3RWZ1"/>
<dbReference type="RefSeq" id="WP_069404922.1">
    <property type="nucleotide sequence ID" value="NZ_JBHRZJ010000002.1"/>
</dbReference>
<evidence type="ECO:0000256" key="2">
    <source>
        <dbReference type="SAM" id="MobiDB-lite"/>
    </source>
</evidence>
<gene>
    <name evidence="3" type="ORF">BHQ17_09275</name>
</gene>
<dbReference type="InterPro" id="IPR003673">
    <property type="entry name" value="CoA-Trfase_fam_III"/>
</dbReference>
<keyword evidence="1" id="KW-0808">Transferase</keyword>
<keyword evidence="4" id="KW-1185">Reference proteome</keyword>
<dbReference type="PANTHER" id="PTHR48207">
    <property type="entry name" value="SUCCINATE--HYDROXYMETHYLGLUTARATE COA-TRANSFERASE"/>
    <property type="match status" value="1"/>
</dbReference>
<dbReference type="InterPro" id="IPR050483">
    <property type="entry name" value="CoA-transferase_III_domain"/>
</dbReference>
<name>A0A1E3RWZ1_9MYCO</name>
<dbReference type="InterPro" id="IPR023606">
    <property type="entry name" value="CoA-Trfase_III_dom_1_sf"/>
</dbReference>
<dbReference type="Gene3D" id="3.40.50.10540">
    <property type="entry name" value="Crotonobetainyl-coa:carnitine coa-transferase, domain 1"/>
    <property type="match status" value="1"/>
</dbReference>